<evidence type="ECO:0000313" key="12">
    <source>
        <dbReference type="EMBL" id="MFD1739649.1"/>
    </source>
</evidence>
<keyword evidence="6" id="KW-0274">FAD</keyword>
<dbReference type="GO" id="GO:0016491">
    <property type="term" value="F:oxidoreductase activity"/>
    <property type="evidence" value="ECO:0007669"/>
    <property type="project" value="UniProtKB-KW"/>
</dbReference>
<dbReference type="InterPro" id="IPR031656">
    <property type="entry name" value="DAO_C"/>
</dbReference>
<feature type="domain" description="FAD dependent oxidoreductase" evidence="10">
    <location>
        <begin position="21"/>
        <end position="347"/>
    </location>
</feature>
<proteinExistence type="inferred from homology"/>
<dbReference type="PROSITE" id="PS00978">
    <property type="entry name" value="FAD_G3PDH_2"/>
    <property type="match status" value="1"/>
</dbReference>
<dbReference type="Pfam" id="PF16901">
    <property type="entry name" value="DAO_C"/>
    <property type="match status" value="1"/>
</dbReference>
<dbReference type="InterPro" id="IPR006076">
    <property type="entry name" value="FAD-dep_OxRdtase"/>
</dbReference>
<comment type="catalytic activity">
    <reaction evidence="8 9">
        <text>a quinone + sn-glycerol 3-phosphate = dihydroxyacetone phosphate + a quinol</text>
        <dbReference type="Rhea" id="RHEA:18977"/>
        <dbReference type="ChEBI" id="CHEBI:24646"/>
        <dbReference type="ChEBI" id="CHEBI:57597"/>
        <dbReference type="ChEBI" id="CHEBI:57642"/>
        <dbReference type="ChEBI" id="CHEBI:132124"/>
        <dbReference type="EC" id="1.1.5.3"/>
    </reaction>
</comment>
<evidence type="ECO:0000256" key="6">
    <source>
        <dbReference type="ARBA" id="ARBA00022827"/>
    </source>
</evidence>
<keyword evidence="7 9" id="KW-0560">Oxidoreductase</keyword>
<dbReference type="PRINTS" id="PR01001">
    <property type="entry name" value="FADG3PDH"/>
</dbReference>
<evidence type="ECO:0000256" key="8">
    <source>
        <dbReference type="ARBA" id="ARBA00049055"/>
    </source>
</evidence>
<organism evidence="12 13">
    <name type="scientific">Bacillus salitolerans</name>
    <dbReference type="NCBI Taxonomy" id="1437434"/>
    <lineage>
        <taxon>Bacteria</taxon>
        <taxon>Bacillati</taxon>
        <taxon>Bacillota</taxon>
        <taxon>Bacilli</taxon>
        <taxon>Bacillales</taxon>
        <taxon>Bacillaceae</taxon>
        <taxon>Bacillus</taxon>
    </lineage>
</organism>
<dbReference type="Proteomes" id="UP001597214">
    <property type="component" value="Unassembled WGS sequence"/>
</dbReference>
<dbReference type="Gene3D" id="3.30.9.10">
    <property type="entry name" value="D-Amino Acid Oxidase, subunit A, domain 2"/>
    <property type="match status" value="1"/>
</dbReference>
<dbReference type="RefSeq" id="WP_377930888.1">
    <property type="nucleotide sequence ID" value="NZ_JBHUEM010000055.1"/>
</dbReference>
<evidence type="ECO:0000256" key="1">
    <source>
        <dbReference type="ARBA" id="ARBA00001974"/>
    </source>
</evidence>
<comment type="pathway">
    <text evidence="2">Polyol metabolism; glycerol degradation via glycerol kinase pathway; glycerone phosphate from sn-glycerol 3-phosphate (aerobic route): step 1/1.</text>
</comment>
<dbReference type="Gene3D" id="3.50.50.60">
    <property type="entry name" value="FAD/NAD(P)-binding domain"/>
    <property type="match status" value="1"/>
</dbReference>
<comment type="caution">
    <text evidence="12">The sequence shown here is derived from an EMBL/GenBank/DDBJ whole genome shotgun (WGS) entry which is preliminary data.</text>
</comment>
<name>A0ABW4LXQ9_9BACI</name>
<feature type="domain" description="Alpha-glycerophosphate oxidase C-terminal" evidence="11">
    <location>
        <begin position="401"/>
        <end position="529"/>
    </location>
</feature>
<evidence type="ECO:0000259" key="11">
    <source>
        <dbReference type="Pfam" id="PF16901"/>
    </source>
</evidence>
<gene>
    <name evidence="12" type="ORF">ACFSCX_24505</name>
</gene>
<dbReference type="InterPro" id="IPR000447">
    <property type="entry name" value="G3P_DH_FAD-dep"/>
</dbReference>
<dbReference type="EMBL" id="JBHUEM010000055">
    <property type="protein sequence ID" value="MFD1739649.1"/>
    <property type="molecule type" value="Genomic_DNA"/>
</dbReference>
<protein>
    <recommendedName>
        <fullName evidence="9">Glycerol-3-phosphate dehydrogenase</fullName>
        <ecNumber evidence="9">1.1.5.3</ecNumber>
    </recommendedName>
</protein>
<evidence type="ECO:0000313" key="13">
    <source>
        <dbReference type="Proteomes" id="UP001597214"/>
    </source>
</evidence>
<comment type="similarity">
    <text evidence="3 9">Belongs to the FAD-dependent glycerol-3-phosphate dehydrogenase family.</text>
</comment>
<keyword evidence="5" id="KW-0319">Glycerol metabolism</keyword>
<dbReference type="SUPFAM" id="SSF54373">
    <property type="entry name" value="FAD-linked reductases, C-terminal domain"/>
    <property type="match status" value="1"/>
</dbReference>
<keyword evidence="13" id="KW-1185">Reference proteome</keyword>
<evidence type="ECO:0000256" key="9">
    <source>
        <dbReference type="RuleBase" id="RU361217"/>
    </source>
</evidence>
<evidence type="ECO:0000256" key="5">
    <source>
        <dbReference type="ARBA" id="ARBA00022798"/>
    </source>
</evidence>
<dbReference type="InterPro" id="IPR036188">
    <property type="entry name" value="FAD/NAD-bd_sf"/>
</dbReference>
<comment type="cofactor">
    <cofactor evidence="1 9">
        <name>FAD</name>
        <dbReference type="ChEBI" id="CHEBI:57692"/>
    </cofactor>
</comment>
<dbReference type="Pfam" id="PF01266">
    <property type="entry name" value="DAO"/>
    <property type="match status" value="1"/>
</dbReference>
<dbReference type="InterPro" id="IPR038299">
    <property type="entry name" value="DAO_C_sf"/>
</dbReference>
<evidence type="ECO:0000259" key="10">
    <source>
        <dbReference type="Pfam" id="PF01266"/>
    </source>
</evidence>
<dbReference type="EC" id="1.1.5.3" evidence="9"/>
<accession>A0ABW4LXQ9</accession>
<keyword evidence="4 9" id="KW-0285">Flavoprotein</keyword>
<reference evidence="13" key="1">
    <citation type="journal article" date="2019" name="Int. J. Syst. Evol. Microbiol.">
        <title>The Global Catalogue of Microorganisms (GCM) 10K type strain sequencing project: providing services to taxonomists for standard genome sequencing and annotation.</title>
        <authorList>
            <consortium name="The Broad Institute Genomics Platform"/>
            <consortium name="The Broad Institute Genome Sequencing Center for Infectious Disease"/>
            <person name="Wu L."/>
            <person name="Ma J."/>
        </authorList>
    </citation>
    <scope>NUCLEOTIDE SEQUENCE [LARGE SCALE GENOMIC DNA]</scope>
    <source>
        <strain evidence="13">CCUG 49339</strain>
    </source>
</reference>
<dbReference type="PANTHER" id="PTHR11985">
    <property type="entry name" value="GLYCEROL-3-PHOSPHATE DEHYDROGENASE"/>
    <property type="match status" value="1"/>
</dbReference>
<dbReference type="PROSITE" id="PS00977">
    <property type="entry name" value="FAD_G3PDH_1"/>
    <property type="match status" value="1"/>
</dbReference>
<evidence type="ECO:0000256" key="3">
    <source>
        <dbReference type="ARBA" id="ARBA00007330"/>
    </source>
</evidence>
<dbReference type="SUPFAM" id="SSF51905">
    <property type="entry name" value="FAD/NAD(P)-binding domain"/>
    <property type="match status" value="1"/>
</dbReference>
<evidence type="ECO:0000256" key="7">
    <source>
        <dbReference type="ARBA" id="ARBA00023002"/>
    </source>
</evidence>
<sequence length="549" mass="62413">MNFSALERQARWNTIRKQKWDVIVIGGGITGAGIALDAASRGMKVTLLEMQDFAAGTSSRSTKLIHGGLRYLKQFQVKLVADVGKEREIVYENGPHVTEPVRMLLPIYKGATYGKLATSFAISVYDFLAGVKKEERKEVLSKKETIKRVPFIKKEGLVGSVRYVEYRTDDARLTIEVMKKANELGAMPINYAKVTKFHYDQDDRIIGVRAIDQLTNEVYDVHGSIIINATGPWSDMVRDFDRKQGDGKYLLRTKGVHVVIDQMKLPLTQAVYYDTPDGRMIFAVPRGNKVYVGTTDTVYEKDLAHPYMDKTDLSYLLKAIDYIFPDVKITKKDIDSSWAGLRPLIHEEGKAPSQLSRKDEIWESASGLMTIAGGKLTGYRKMAEHIVNLAAKRLDQKFDRCRTKALPISGGNVGGSKGFKRFVYTNRLKLQEVGLSEEAADRLVRFYGSNITTIIKEISIYKRSAKTQNLPLDLIIPVLYGIKHEMMVTPCDYFIRRASSLLFDIDSFKEQVDDVISYMKYVLLWTEEEERKYRGELERELDYVTLALR</sequence>
<evidence type="ECO:0000256" key="2">
    <source>
        <dbReference type="ARBA" id="ARBA00004977"/>
    </source>
</evidence>
<dbReference type="Gene3D" id="1.10.8.870">
    <property type="entry name" value="Alpha-glycerophosphate oxidase, cap domain"/>
    <property type="match status" value="1"/>
</dbReference>
<dbReference type="PANTHER" id="PTHR11985:SF35">
    <property type="entry name" value="ANAEROBIC GLYCEROL-3-PHOSPHATE DEHYDROGENASE SUBUNIT A"/>
    <property type="match status" value="1"/>
</dbReference>
<evidence type="ECO:0000256" key="4">
    <source>
        <dbReference type="ARBA" id="ARBA00022630"/>
    </source>
</evidence>